<protein>
    <submittedName>
        <fullName evidence="1">Uncharacterized protein</fullName>
    </submittedName>
</protein>
<evidence type="ECO:0000313" key="2">
    <source>
        <dbReference type="Proteomes" id="UP001732700"/>
    </source>
</evidence>
<dbReference type="EnsemblPlants" id="AVESA.00010b.r2.7AG1203210.1">
    <property type="protein sequence ID" value="AVESA.00010b.r2.7AG1203210.1.CDS"/>
    <property type="gene ID" value="AVESA.00010b.r2.7AG1203210"/>
</dbReference>
<evidence type="ECO:0000313" key="1">
    <source>
        <dbReference type="EnsemblPlants" id="AVESA.00010b.r2.7AG1203210.1.CDS"/>
    </source>
</evidence>
<reference evidence="1" key="1">
    <citation type="submission" date="2021-05" db="EMBL/GenBank/DDBJ databases">
        <authorList>
            <person name="Scholz U."/>
            <person name="Mascher M."/>
            <person name="Fiebig A."/>
        </authorList>
    </citation>
    <scope>NUCLEOTIDE SEQUENCE [LARGE SCALE GENOMIC DNA]</scope>
</reference>
<accession>A0ACD5ZJN6</accession>
<name>A0ACD5ZJN6_AVESA</name>
<proteinExistence type="predicted"/>
<organism evidence="1 2">
    <name type="scientific">Avena sativa</name>
    <name type="common">Oat</name>
    <dbReference type="NCBI Taxonomy" id="4498"/>
    <lineage>
        <taxon>Eukaryota</taxon>
        <taxon>Viridiplantae</taxon>
        <taxon>Streptophyta</taxon>
        <taxon>Embryophyta</taxon>
        <taxon>Tracheophyta</taxon>
        <taxon>Spermatophyta</taxon>
        <taxon>Magnoliopsida</taxon>
        <taxon>Liliopsida</taxon>
        <taxon>Poales</taxon>
        <taxon>Poaceae</taxon>
        <taxon>BOP clade</taxon>
        <taxon>Pooideae</taxon>
        <taxon>Poodae</taxon>
        <taxon>Poeae</taxon>
        <taxon>Poeae Chloroplast Group 1 (Aveneae type)</taxon>
        <taxon>Aveninae</taxon>
        <taxon>Avena</taxon>
    </lineage>
</organism>
<sequence length="223" mass="25157">MHNDDVCSLMNPFSKTSLKLPKLAKVWKRKILFPDYEYNPIFYKLVVPSPLALITPCSLVAAMIMDEGNCGTLCISQPPITIDSFRDDKHPVRHLGDVAFFDGKLYVLGGFDGLFIIELDEIDLLTKPARWKRASNLGGHALFLGQHSSKSLPAKECSGYHEDCIYFICDYPWPKYSANPLRDCGVYNMRDGTFKPLMSGSAAVPPRHAGQWRPTWFFPPELV</sequence>
<dbReference type="Proteomes" id="UP001732700">
    <property type="component" value="Chromosome 7A"/>
</dbReference>
<keyword evidence="2" id="KW-1185">Reference proteome</keyword>
<reference evidence="1" key="2">
    <citation type="submission" date="2025-09" db="UniProtKB">
        <authorList>
            <consortium name="EnsemblPlants"/>
        </authorList>
    </citation>
    <scope>IDENTIFICATION</scope>
</reference>